<gene>
    <name evidence="2" type="ORF">NDU88_010695</name>
    <name evidence="3" type="ORF">NDU88_010696</name>
    <name evidence="4" type="ORF">NDU88_010697</name>
</gene>
<sequence>MAWKHARPNLSSRGAKRLPARPRPGQAKMRRVQTDGLEARSPKPLITGSQAPACQASPWSSEDETCTDGWPGSTLAQTSHHGEPSACLPGLALVKRR</sequence>
<evidence type="ECO:0000313" key="4">
    <source>
        <dbReference type="EMBL" id="KAJ1158001.1"/>
    </source>
</evidence>
<feature type="region of interest" description="Disordered" evidence="1">
    <location>
        <begin position="1"/>
        <end position="97"/>
    </location>
</feature>
<organism evidence="3 5">
    <name type="scientific">Pleurodeles waltl</name>
    <name type="common">Iberian ribbed newt</name>
    <dbReference type="NCBI Taxonomy" id="8319"/>
    <lineage>
        <taxon>Eukaryota</taxon>
        <taxon>Metazoa</taxon>
        <taxon>Chordata</taxon>
        <taxon>Craniata</taxon>
        <taxon>Vertebrata</taxon>
        <taxon>Euteleostomi</taxon>
        <taxon>Amphibia</taxon>
        <taxon>Batrachia</taxon>
        <taxon>Caudata</taxon>
        <taxon>Salamandroidea</taxon>
        <taxon>Salamandridae</taxon>
        <taxon>Pleurodelinae</taxon>
        <taxon>Pleurodeles</taxon>
    </lineage>
</organism>
<dbReference type="EMBL" id="JANPWB010000009">
    <property type="protein sequence ID" value="KAJ1158000.1"/>
    <property type="molecule type" value="Genomic_DNA"/>
</dbReference>
<evidence type="ECO:0000256" key="1">
    <source>
        <dbReference type="SAM" id="MobiDB-lite"/>
    </source>
</evidence>
<evidence type="ECO:0000313" key="2">
    <source>
        <dbReference type="EMBL" id="KAJ1157999.1"/>
    </source>
</evidence>
<feature type="compositionally biased region" description="Polar residues" evidence="1">
    <location>
        <begin position="47"/>
        <end position="60"/>
    </location>
</feature>
<dbReference type="AlphaFoldDB" id="A0AAV7S458"/>
<evidence type="ECO:0000313" key="3">
    <source>
        <dbReference type="EMBL" id="KAJ1158000.1"/>
    </source>
</evidence>
<dbReference type="EMBL" id="JANPWB010000009">
    <property type="protein sequence ID" value="KAJ1157999.1"/>
    <property type="molecule type" value="Genomic_DNA"/>
</dbReference>
<comment type="caution">
    <text evidence="3">The sequence shown here is derived from an EMBL/GenBank/DDBJ whole genome shotgun (WGS) entry which is preliminary data.</text>
</comment>
<keyword evidence="5" id="KW-1185">Reference proteome</keyword>
<proteinExistence type="predicted"/>
<dbReference type="Proteomes" id="UP001066276">
    <property type="component" value="Chromosome 5"/>
</dbReference>
<evidence type="ECO:0000313" key="5">
    <source>
        <dbReference type="Proteomes" id="UP001066276"/>
    </source>
</evidence>
<accession>A0AAV7S458</accession>
<dbReference type="EMBL" id="JANPWB010000009">
    <property type="protein sequence ID" value="KAJ1158001.1"/>
    <property type="molecule type" value="Genomic_DNA"/>
</dbReference>
<reference evidence="3" key="1">
    <citation type="journal article" date="2022" name="bioRxiv">
        <title>Sequencing and chromosome-scale assembly of the giantPleurodeles waltlgenome.</title>
        <authorList>
            <person name="Brown T."/>
            <person name="Elewa A."/>
            <person name="Iarovenko S."/>
            <person name="Subramanian E."/>
            <person name="Araus A.J."/>
            <person name="Petzold A."/>
            <person name="Susuki M."/>
            <person name="Suzuki K.-i.T."/>
            <person name="Hayashi T."/>
            <person name="Toyoda A."/>
            <person name="Oliveira C."/>
            <person name="Osipova E."/>
            <person name="Leigh N.D."/>
            <person name="Simon A."/>
            <person name="Yun M.H."/>
        </authorList>
    </citation>
    <scope>NUCLEOTIDE SEQUENCE</scope>
    <source>
        <strain evidence="3">20211129_DDA</strain>
        <tissue evidence="3">Liver</tissue>
    </source>
</reference>
<name>A0AAV7S458_PLEWA</name>
<protein>
    <submittedName>
        <fullName evidence="3">Uncharacterized protein</fullName>
    </submittedName>
</protein>